<evidence type="ECO:0008006" key="3">
    <source>
        <dbReference type="Google" id="ProtNLM"/>
    </source>
</evidence>
<dbReference type="GO" id="GO:0005506">
    <property type="term" value="F:iron ion binding"/>
    <property type="evidence" value="ECO:0007669"/>
    <property type="project" value="InterPro"/>
</dbReference>
<name>A0A388M8U0_CHABU</name>
<dbReference type="Proteomes" id="UP000265515">
    <property type="component" value="Unassembled WGS sequence"/>
</dbReference>
<evidence type="ECO:0000313" key="1">
    <source>
        <dbReference type="EMBL" id="GBG90998.1"/>
    </source>
</evidence>
<dbReference type="Gramene" id="GBG90998">
    <property type="protein sequence ID" value="GBG90998"/>
    <property type="gene ID" value="CBR_g51656"/>
</dbReference>
<keyword evidence="2" id="KW-1185">Reference proteome</keyword>
<dbReference type="EMBL" id="BFEA01000861">
    <property type="protein sequence ID" value="GBG90998.1"/>
    <property type="molecule type" value="Genomic_DNA"/>
</dbReference>
<dbReference type="Gene3D" id="1.10.630.10">
    <property type="entry name" value="Cytochrome P450"/>
    <property type="match status" value="1"/>
</dbReference>
<dbReference type="GO" id="GO:0016705">
    <property type="term" value="F:oxidoreductase activity, acting on paired donors, with incorporation or reduction of molecular oxygen"/>
    <property type="evidence" value="ECO:0007669"/>
    <property type="project" value="InterPro"/>
</dbReference>
<evidence type="ECO:0000313" key="2">
    <source>
        <dbReference type="Proteomes" id="UP000265515"/>
    </source>
</evidence>
<organism evidence="1 2">
    <name type="scientific">Chara braunii</name>
    <name type="common">Braun's stonewort</name>
    <dbReference type="NCBI Taxonomy" id="69332"/>
    <lineage>
        <taxon>Eukaryota</taxon>
        <taxon>Viridiplantae</taxon>
        <taxon>Streptophyta</taxon>
        <taxon>Charophyceae</taxon>
        <taxon>Charales</taxon>
        <taxon>Characeae</taxon>
        <taxon>Chara</taxon>
    </lineage>
</organism>
<dbReference type="SUPFAM" id="SSF48264">
    <property type="entry name" value="Cytochrome P450"/>
    <property type="match status" value="2"/>
</dbReference>
<dbReference type="InterPro" id="IPR036396">
    <property type="entry name" value="Cyt_P450_sf"/>
</dbReference>
<sequence>MQESDPGSKMQINSKAQALLLQRGQEWGMLMKTLYLEDIQAVASTKEEGRYSKLTTFFRNRMKHLGPTFCAFGHVVMTAHEDVAKHILVPQKRWDRVYPAVFMNKDFTDNGALFTLFLSSKECGGNGSAEILRKVYQDWLNGEDLHERMHSAKARSLIDQLVRDVSKPGADTAKVARRFVVEYCHYVVLDMDLSKPEFAALADDAAIDYFCNLASLHNHWTSRAWPLNAWGLTEDIPARKRTEVQKIYEASPIVQRYLPKNFPTTKISLSSWALSTIDFMTLAPIIGLLGGTAVLLQSPQPITSPVGIGLTTFDEKVFPNAEAFNPANTKKCPFSTAFNWVGEKQGPRSCPGRHIAERAGKDILIAQYKMQATLKDAVPVSAQKTS</sequence>
<comment type="caution">
    <text evidence="1">The sequence shown here is derived from an EMBL/GenBank/DDBJ whole genome shotgun (WGS) entry which is preliminary data.</text>
</comment>
<accession>A0A388M8U0</accession>
<dbReference type="AlphaFoldDB" id="A0A388M8U0"/>
<dbReference type="GO" id="GO:0004497">
    <property type="term" value="F:monooxygenase activity"/>
    <property type="evidence" value="ECO:0007669"/>
    <property type="project" value="InterPro"/>
</dbReference>
<protein>
    <recommendedName>
        <fullName evidence="3">Cytochrome P450</fullName>
    </recommendedName>
</protein>
<dbReference type="GO" id="GO:0020037">
    <property type="term" value="F:heme binding"/>
    <property type="evidence" value="ECO:0007669"/>
    <property type="project" value="InterPro"/>
</dbReference>
<proteinExistence type="predicted"/>
<reference evidence="1 2" key="1">
    <citation type="journal article" date="2018" name="Cell">
        <title>The Chara Genome: Secondary Complexity and Implications for Plant Terrestrialization.</title>
        <authorList>
            <person name="Nishiyama T."/>
            <person name="Sakayama H."/>
            <person name="Vries J.D."/>
            <person name="Buschmann H."/>
            <person name="Saint-Marcoux D."/>
            <person name="Ullrich K.K."/>
            <person name="Haas F.B."/>
            <person name="Vanderstraeten L."/>
            <person name="Becker D."/>
            <person name="Lang D."/>
            <person name="Vosolsobe S."/>
            <person name="Rombauts S."/>
            <person name="Wilhelmsson P.K.I."/>
            <person name="Janitza P."/>
            <person name="Kern R."/>
            <person name="Heyl A."/>
            <person name="Rumpler F."/>
            <person name="Villalobos L.I.A.C."/>
            <person name="Clay J.M."/>
            <person name="Skokan R."/>
            <person name="Toyoda A."/>
            <person name="Suzuki Y."/>
            <person name="Kagoshima H."/>
            <person name="Schijlen E."/>
            <person name="Tajeshwar N."/>
            <person name="Catarino B."/>
            <person name="Hetherington A.J."/>
            <person name="Saltykova A."/>
            <person name="Bonnot C."/>
            <person name="Breuninger H."/>
            <person name="Symeonidi A."/>
            <person name="Radhakrishnan G.V."/>
            <person name="Van Nieuwerburgh F."/>
            <person name="Deforce D."/>
            <person name="Chang C."/>
            <person name="Karol K.G."/>
            <person name="Hedrich R."/>
            <person name="Ulvskov P."/>
            <person name="Glockner G."/>
            <person name="Delwiche C.F."/>
            <person name="Petrasek J."/>
            <person name="Van de Peer Y."/>
            <person name="Friml J."/>
            <person name="Beilby M."/>
            <person name="Dolan L."/>
            <person name="Kohara Y."/>
            <person name="Sugano S."/>
            <person name="Fujiyama A."/>
            <person name="Delaux P.-M."/>
            <person name="Quint M."/>
            <person name="TheiBen G."/>
            <person name="Hagemann M."/>
            <person name="Harholt J."/>
            <person name="Dunand C."/>
            <person name="Zachgo S."/>
            <person name="Langdale J."/>
            <person name="Maumus F."/>
            <person name="Straeten D.V.D."/>
            <person name="Gould S.B."/>
            <person name="Rensing S.A."/>
        </authorList>
    </citation>
    <scope>NUCLEOTIDE SEQUENCE [LARGE SCALE GENOMIC DNA]</scope>
    <source>
        <strain evidence="1 2">S276</strain>
    </source>
</reference>
<gene>
    <name evidence="1" type="ORF">CBR_g51656</name>
</gene>